<evidence type="ECO:0000313" key="2">
    <source>
        <dbReference type="Proteomes" id="UP001139264"/>
    </source>
</evidence>
<sequence>MPYTYDLADWRTIVERALASTHEGNLTWVVNESPDANGNALQFKAQKRQTTLTLFGRLRGFSYKMCVAREVEGHPVSGDHIKITNQKSAEGIPFDLLFRAVRDQVHQNELEAEDHAASVFLARILESIESGIPMGEEDQESLARSIRDEDWNILIERLTSATKQGDVQWEGDEDAAEGASYRTERGGLSYVLEKEPNPDHGYTLWIDDGEWDLGNTRQWDDSSLERLAETVGIHTRKTEAQFAAIAKAADLEAMLEDITADS</sequence>
<dbReference type="Proteomes" id="UP001139264">
    <property type="component" value="Unassembled WGS sequence"/>
</dbReference>
<dbReference type="RefSeq" id="WP_227909302.1">
    <property type="nucleotide sequence ID" value="NZ_CP095461.1"/>
</dbReference>
<organism evidence="1 2">
    <name type="scientific">Arthrobacter gengyunqii</name>
    <dbReference type="NCBI Taxonomy" id="2886940"/>
    <lineage>
        <taxon>Bacteria</taxon>
        <taxon>Bacillati</taxon>
        <taxon>Actinomycetota</taxon>
        <taxon>Actinomycetes</taxon>
        <taxon>Micrococcales</taxon>
        <taxon>Micrococcaceae</taxon>
        <taxon>Arthrobacter</taxon>
    </lineage>
</organism>
<comment type="caution">
    <text evidence="1">The sequence shown here is derived from an EMBL/GenBank/DDBJ whole genome shotgun (WGS) entry which is preliminary data.</text>
</comment>
<accession>A0A9X1S7T0</accession>
<protein>
    <submittedName>
        <fullName evidence="1">Uncharacterized protein</fullName>
    </submittedName>
</protein>
<evidence type="ECO:0000313" key="1">
    <source>
        <dbReference type="EMBL" id="MCC3271093.1"/>
    </source>
</evidence>
<name>A0A9X1S7T0_9MICC</name>
<dbReference type="AlphaFoldDB" id="A0A9X1S7T0"/>
<dbReference type="EMBL" id="JAJFZP010000020">
    <property type="protein sequence ID" value="MCC3271093.1"/>
    <property type="molecule type" value="Genomic_DNA"/>
</dbReference>
<proteinExistence type="predicted"/>
<reference evidence="1" key="1">
    <citation type="submission" date="2021-10" db="EMBL/GenBank/DDBJ databases">
        <title>Novel species in genus Arthrobacter.</title>
        <authorList>
            <person name="Liu Y."/>
        </authorList>
    </citation>
    <scope>NUCLEOTIDE SEQUENCE</scope>
    <source>
        <strain evidence="1">Zg-Y809</strain>
    </source>
</reference>
<gene>
    <name evidence="1" type="ORF">LJ751_17350</name>
</gene>